<dbReference type="Gene3D" id="1.10.10.1320">
    <property type="entry name" value="Anti-sigma factor, zinc-finger domain"/>
    <property type="match status" value="1"/>
</dbReference>
<evidence type="ECO:0000259" key="1">
    <source>
        <dbReference type="Pfam" id="PF13490"/>
    </source>
</evidence>
<dbReference type="RefSeq" id="WP_106389813.1">
    <property type="nucleotide sequence ID" value="NZ_PVNK01000015.1"/>
</dbReference>
<comment type="caution">
    <text evidence="2">The sequence shown here is derived from an EMBL/GenBank/DDBJ whole genome shotgun (WGS) entry which is preliminary data.</text>
</comment>
<dbReference type="EMBL" id="PVNK01000015">
    <property type="protein sequence ID" value="PRQ05348.1"/>
    <property type="molecule type" value="Genomic_DNA"/>
</dbReference>
<dbReference type="InterPro" id="IPR041916">
    <property type="entry name" value="Anti_sigma_zinc_sf"/>
</dbReference>
<dbReference type="Proteomes" id="UP000237968">
    <property type="component" value="Unassembled WGS sequence"/>
</dbReference>
<name>A0A2S9YJQ6_9BACT</name>
<evidence type="ECO:0000313" key="2">
    <source>
        <dbReference type="EMBL" id="PRQ05348.1"/>
    </source>
</evidence>
<sequence>MSDDQHCKGVGGAGHRHGISCREVSEFLLAYIERDLDEDAQAEFDRHLERCPPCVHYLDSYRDTVSLVHACGRGELDAEERRRHAPPEDLIQAILRAKRAKGAKGAKDAKPTPGEE</sequence>
<evidence type="ECO:0000313" key="3">
    <source>
        <dbReference type="Proteomes" id="UP000237968"/>
    </source>
</evidence>
<dbReference type="AlphaFoldDB" id="A0A2S9YJQ6"/>
<gene>
    <name evidence="2" type="ORF">ENSA5_03380</name>
</gene>
<feature type="domain" description="Putative zinc-finger" evidence="1">
    <location>
        <begin position="21"/>
        <end position="54"/>
    </location>
</feature>
<accession>A0A2S9YJQ6</accession>
<reference evidence="2 3" key="1">
    <citation type="submission" date="2018-03" db="EMBL/GenBank/DDBJ databases">
        <title>Draft Genome Sequences of the Obligatory Marine Myxobacteria Enhygromyxa salina SWB005.</title>
        <authorList>
            <person name="Poehlein A."/>
            <person name="Moghaddam J.A."/>
            <person name="Harms H."/>
            <person name="Alanjari M."/>
            <person name="Koenig G.M."/>
            <person name="Daniel R."/>
            <person name="Schaeberle T.F."/>
        </authorList>
    </citation>
    <scope>NUCLEOTIDE SEQUENCE [LARGE SCALE GENOMIC DNA]</scope>
    <source>
        <strain evidence="2 3">SWB005</strain>
    </source>
</reference>
<dbReference type="Pfam" id="PF13490">
    <property type="entry name" value="zf-HC2"/>
    <property type="match status" value="1"/>
</dbReference>
<dbReference type="InterPro" id="IPR027383">
    <property type="entry name" value="Znf_put"/>
</dbReference>
<dbReference type="OrthoDB" id="5520099at2"/>
<keyword evidence="3" id="KW-1185">Reference proteome</keyword>
<organism evidence="2 3">
    <name type="scientific">Enhygromyxa salina</name>
    <dbReference type="NCBI Taxonomy" id="215803"/>
    <lineage>
        <taxon>Bacteria</taxon>
        <taxon>Pseudomonadati</taxon>
        <taxon>Myxococcota</taxon>
        <taxon>Polyangia</taxon>
        <taxon>Nannocystales</taxon>
        <taxon>Nannocystaceae</taxon>
        <taxon>Enhygromyxa</taxon>
    </lineage>
</organism>
<proteinExistence type="predicted"/>
<protein>
    <recommendedName>
        <fullName evidence="1">Putative zinc-finger domain-containing protein</fullName>
    </recommendedName>
</protein>